<organism evidence="1 2">
    <name type="scientific">Mesorhizobium prunaredense</name>
    <dbReference type="NCBI Taxonomy" id="1631249"/>
    <lineage>
        <taxon>Bacteria</taxon>
        <taxon>Pseudomonadati</taxon>
        <taxon>Pseudomonadota</taxon>
        <taxon>Alphaproteobacteria</taxon>
        <taxon>Hyphomicrobiales</taxon>
        <taxon>Phyllobacteriaceae</taxon>
        <taxon>Mesorhizobium</taxon>
    </lineage>
</organism>
<name>A0A1R3VFY4_9HYPH</name>
<dbReference type="AlphaFoldDB" id="A0A1R3VFY4"/>
<dbReference type="Proteomes" id="UP000188388">
    <property type="component" value="Unassembled WGS sequence"/>
</dbReference>
<evidence type="ECO:0000313" key="2">
    <source>
        <dbReference type="Proteomes" id="UP000188388"/>
    </source>
</evidence>
<keyword evidence="2" id="KW-1185">Reference proteome</keyword>
<protein>
    <submittedName>
        <fullName evidence="1">Uncharacterized protein</fullName>
    </submittedName>
</protein>
<accession>A0A1R3VFY4</accession>
<reference evidence="2" key="1">
    <citation type="submission" date="2017-01" db="EMBL/GenBank/DDBJ databases">
        <authorList>
            <person name="Brunel B."/>
        </authorList>
    </citation>
    <scope>NUCLEOTIDE SEQUENCE [LARGE SCALE GENOMIC DNA]</scope>
</reference>
<dbReference type="EMBL" id="FTPD01000056">
    <property type="protein sequence ID" value="SIT58839.1"/>
    <property type="molecule type" value="Genomic_DNA"/>
</dbReference>
<evidence type="ECO:0000313" key="1">
    <source>
        <dbReference type="EMBL" id="SIT58839.1"/>
    </source>
</evidence>
<dbReference type="STRING" id="1631249.BQ8794_60148"/>
<gene>
    <name evidence="1" type="ORF">BQ8794_60148</name>
</gene>
<proteinExistence type="predicted"/>
<sequence>MGLAKEMMEREIEMKLSKTSEDALAKLAATEGSPYQLELSMKTLNSLVRRGLATRNGETTAMTARYTTTYKISESGDAALALVRGGN</sequence>